<dbReference type="InterPro" id="IPR005946">
    <property type="entry name" value="Rib-P_diPkinase"/>
</dbReference>
<dbReference type="EC" id="2.7.6.1" evidence="1"/>
<evidence type="ECO:0000313" key="7">
    <source>
        <dbReference type="EMBL" id="GAI21203.1"/>
    </source>
</evidence>
<dbReference type="NCBIfam" id="TIGR01251">
    <property type="entry name" value="ribP_PPkin"/>
    <property type="match status" value="1"/>
</dbReference>
<dbReference type="GO" id="GO:0000287">
    <property type="term" value="F:magnesium ion binding"/>
    <property type="evidence" value="ECO:0007669"/>
    <property type="project" value="InterPro"/>
</dbReference>
<dbReference type="GO" id="GO:0005737">
    <property type="term" value="C:cytoplasm"/>
    <property type="evidence" value="ECO:0007669"/>
    <property type="project" value="TreeGrafter"/>
</dbReference>
<keyword evidence="4" id="KW-0418">Kinase</keyword>
<dbReference type="PANTHER" id="PTHR10210">
    <property type="entry name" value="RIBOSE-PHOSPHATE DIPHOSPHOKINASE FAMILY MEMBER"/>
    <property type="match status" value="1"/>
</dbReference>
<feature type="non-terminal residue" evidence="7">
    <location>
        <position position="1"/>
    </location>
</feature>
<dbReference type="GO" id="GO:0006164">
    <property type="term" value="P:purine nucleotide biosynthetic process"/>
    <property type="evidence" value="ECO:0007669"/>
    <property type="project" value="TreeGrafter"/>
</dbReference>
<proteinExistence type="predicted"/>
<dbReference type="Gene3D" id="3.40.50.2020">
    <property type="match status" value="2"/>
</dbReference>
<organism evidence="7">
    <name type="scientific">marine sediment metagenome</name>
    <dbReference type="NCBI Taxonomy" id="412755"/>
    <lineage>
        <taxon>unclassified sequences</taxon>
        <taxon>metagenomes</taxon>
        <taxon>ecological metagenomes</taxon>
    </lineage>
</organism>
<evidence type="ECO:0000256" key="6">
    <source>
        <dbReference type="ARBA" id="ARBA00049535"/>
    </source>
</evidence>
<protein>
    <recommendedName>
        <fullName evidence="1">ribose-phosphate diphosphokinase</fullName>
        <ecNumber evidence="1">2.7.6.1</ecNumber>
    </recommendedName>
</protein>
<reference evidence="7" key="1">
    <citation type="journal article" date="2014" name="Front. Microbiol.">
        <title>High frequency of phylogenetically diverse reductive dehalogenase-homologous genes in deep subseafloor sedimentary metagenomes.</title>
        <authorList>
            <person name="Kawai M."/>
            <person name="Futagami T."/>
            <person name="Toyoda A."/>
            <person name="Takaki Y."/>
            <person name="Nishi S."/>
            <person name="Hori S."/>
            <person name="Arai W."/>
            <person name="Tsubouchi T."/>
            <person name="Morono Y."/>
            <person name="Uchiyama I."/>
            <person name="Ito T."/>
            <person name="Fujiyama A."/>
            <person name="Inagaki F."/>
            <person name="Takami H."/>
        </authorList>
    </citation>
    <scope>NUCLEOTIDE SEQUENCE</scope>
    <source>
        <strain evidence="7">Expedition CK06-06</strain>
    </source>
</reference>
<evidence type="ECO:0000256" key="2">
    <source>
        <dbReference type="ARBA" id="ARBA00022679"/>
    </source>
</evidence>
<dbReference type="GO" id="GO:0002189">
    <property type="term" value="C:ribose phosphate diphosphokinase complex"/>
    <property type="evidence" value="ECO:0007669"/>
    <property type="project" value="TreeGrafter"/>
</dbReference>
<keyword evidence="2" id="KW-0808">Transferase</keyword>
<evidence type="ECO:0000256" key="5">
    <source>
        <dbReference type="ARBA" id="ARBA00022840"/>
    </source>
</evidence>
<evidence type="ECO:0000256" key="3">
    <source>
        <dbReference type="ARBA" id="ARBA00022741"/>
    </source>
</evidence>
<dbReference type="InterPro" id="IPR029057">
    <property type="entry name" value="PRTase-like"/>
</dbReference>
<accession>X1LQ22</accession>
<sequence>CWIADELKRSGAKEINLFDPYNRSFRQDRRKGRESLNARWIADKYFLAGIDRVFTFDPHSDQVQLAFKRCPLEELHLSQELADHFTKHYDKSNCTVCSPDFGAYGRSERTANLLSLPLIVLRKVRKGTDTSTIEIIGDIQEHVANRNIIIREDICGTGGTLVEAASCLREKGARKVYVLLSHFDLCKGSESEMRRAKEGITKSEIQVIATNTIPHNFTEDEKKHFDIVDIAPLIADIISVHSKGESISRFFEDRLHHKPDLE</sequence>
<evidence type="ECO:0000256" key="1">
    <source>
        <dbReference type="ARBA" id="ARBA00013247"/>
    </source>
</evidence>
<dbReference type="GO" id="GO:0005524">
    <property type="term" value="F:ATP binding"/>
    <property type="evidence" value="ECO:0007669"/>
    <property type="project" value="UniProtKB-KW"/>
</dbReference>
<evidence type="ECO:0000256" key="4">
    <source>
        <dbReference type="ARBA" id="ARBA00022777"/>
    </source>
</evidence>
<dbReference type="Pfam" id="PF14572">
    <property type="entry name" value="Pribosyl_synth"/>
    <property type="match status" value="1"/>
</dbReference>
<comment type="catalytic activity">
    <reaction evidence="6">
        <text>D-ribose 5-phosphate + ATP = 5-phospho-alpha-D-ribose 1-diphosphate + AMP + H(+)</text>
        <dbReference type="Rhea" id="RHEA:15609"/>
        <dbReference type="ChEBI" id="CHEBI:15378"/>
        <dbReference type="ChEBI" id="CHEBI:30616"/>
        <dbReference type="ChEBI" id="CHEBI:58017"/>
        <dbReference type="ChEBI" id="CHEBI:78346"/>
        <dbReference type="ChEBI" id="CHEBI:456215"/>
        <dbReference type="EC" id="2.7.6.1"/>
    </reaction>
</comment>
<dbReference type="GO" id="GO:0006015">
    <property type="term" value="P:5-phosphoribose 1-diphosphate biosynthetic process"/>
    <property type="evidence" value="ECO:0007669"/>
    <property type="project" value="TreeGrafter"/>
</dbReference>
<dbReference type="AlphaFoldDB" id="X1LQ22"/>
<dbReference type="CDD" id="cd06223">
    <property type="entry name" value="PRTases_typeI"/>
    <property type="match status" value="1"/>
</dbReference>
<name>X1LQ22_9ZZZZ</name>
<keyword evidence="5" id="KW-0067">ATP-binding</keyword>
<gene>
    <name evidence="7" type="ORF">S06H3_31381</name>
</gene>
<comment type="caution">
    <text evidence="7">The sequence shown here is derived from an EMBL/GenBank/DDBJ whole genome shotgun (WGS) entry which is preliminary data.</text>
</comment>
<dbReference type="InterPro" id="IPR000836">
    <property type="entry name" value="PRTase_dom"/>
</dbReference>
<keyword evidence="3" id="KW-0547">Nucleotide-binding</keyword>
<dbReference type="SUPFAM" id="SSF53271">
    <property type="entry name" value="PRTase-like"/>
    <property type="match status" value="1"/>
</dbReference>
<dbReference type="GO" id="GO:0016301">
    <property type="term" value="F:kinase activity"/>
    <property type="evidence" value="ECO:0007669"/>
    <property type="project" value="UniProtKB-KW"/>
</dbReference>
<dbReference type="GO" id="GO:0004749">
    <property type="term" value="F:ribose phosphate diphosphokinase activity"/>
    <property type="evidence" value="ECO:0007669"/>
    <property type="project" value="UniProtKB-EC"/>
</dbReference>
<dbReference type="EMBL" id="BARV01018579">
    <property type="protein sequence ID" value="GAI21203.1"/>
    <property type="molecule type" value="Genomic_DNA"/>
</dbReference>
<dbReference type="PANTHER" id="PTHR10210:SF32">
    <property type="entry name" value="RIBOSE-PHOSPHATE PYROPHOSPHOKINASE 2"/>
    <property type="match status" value="1"/>
</dbReference>